<dbReference type="Pfam" id="PF00952">
    <property type="entry name" value="Bunya_nucleocap"/>
    <property type="match status" value="1"/>
</dbReference>
<organism evidence="9 10">
    <name type="scientific">Nyando virus</name>
    <dbReference type="NCBI Taxonomy" id="35316"/>
    <lineage>
        <taxon>Viruses</taxon>
        <taxon>Riboviria</taxon>
        <taxon>Orthornavirae</taxon>
        <taxon>Negarnaviricota</taxon>
        <taxon>Polyploviricotina</taxon>
        <taxon>Bunyaviricetes</taxon>
        <taxon>Elliovirales</taxon>
        <taxon>Peribunyaviridae</taxon>
        <taxon>Orthobunyavirus</taxon>
        <taxon>Orthobunyavirus nyandoense</taxon>
    </lineage>
</organism>
<evidence type="ECO:0000256" key="6">
    <source>
        <dbReference type="ARBA" id="ARBA00023274"/>
    </source>
</evidence>
<dbReference type="Proteomes" id="UP000165521">
    <property type="component" value="Genome"/>
</dbReference>
<proteinExistence type="inferred from homology"/>
<evidence type="ECO:0000313" key="9">
    <source>
        <dbReference type="EMBL" id="AIN37048.1"/>
    </source>
</evidence>
<dbReference type="InterPro" id="IPR043012">
    <property type="entry name" value="Bunya_nucleocap_N"/>
</dbReference>
<evidence type="ECO:0000256" key="8">
    <source>
        <dbReference type="PIRNR" id="PIRNR003947"/>
    </source>
</evidence>
<keyword evidence="6 8" id="KW-0687">Ribonucleoprotein</keyword>
<dbReference type="EMBL" id="KJ867194">
    <property type="protein sequence ID" value="AIN37048.1"/>
    <property type="molecule type" value="Viral_cRNA"/>
</dbReference>
<dbReference type="InterPro" id="IPR043011">
    <property type="entry name" value="Bunya_nucleocap_C"/>
</dbReference>
<accession>A0A088MFE1</accession>
<dbReference type="GO" id="GO:0019013">
    <property type="term" value="C:viral nucleocapsid"/>
    <property type="evidence" value="ECO:0007669"/>
    <property type="project" value="UniProtKB-UniRule"/>
</dbReference>
<evidence type="ECO:0000256" key="5">
    <source>
        <dbReference type="ARBA" id="ARBA00023086"/>
    </source>
</evidence>
<evidence type="ECO:0000256" key="7">
    <source>
        <dbReference type="ARBA" id="ARBA00033344"/>
    </source>
</evidence>
<keyword evidence="4 8" id="KW-0694">RNA-binding</keyword>
<evidence type="ECO:0000256" key="4">
    <source>
        <dbReference type="ARBA" id="ARBA00022884"/>
    </source>
</evidence>
<keyword evidence="5 8" id="KW-0543">Viral nucleoprotein</keyword>
<evidence type="ECO:0000256" key="1">
    <source>
        <dbReference type="ARBA" id="ARBA00006516"/>
    </source>
</evidence>
<comment type="subcellular location">
    <subcellularLocation>
        <location evidence="8">Virion</location>
    </subcellularLocation>
    <text evidence="8">Located inside the virion, complexed with the viral RNA.</text>
</comment>
<dbReference type="GO" id="GO:0003723">
    <property type="term" value="F:RNA binding"/>
    <property type="evidence" value="ECO:0007669"/>
    <property type="project" value="UniProtKB-UniRule"/>
</dbReference>
<evidence type="ECO:0000256" key="2">
    <source>
        <dbReference type="ARBA" id="ARBA00014389"/>
    </source>
</evidence>
<dbReference type="Gene3D" id="1.10.472.180">
    <property type="entry name" value="Bunyavirus nucleocapsid (N) protein, C-terminal domain"/>
    <property type="match status" value="1"/>
</dbReference>
<comment type="similarity">
    <text evidence="1 8">Belongs to the orthobunyavirus nucleocapsid protein family.</text>
</comment>
<sequence length="233" mass="26245">MSEIAFYDVQSTAQNGFDPDQQYLAFKAAAGAGLNIVSARIFFLNARKAKDQLSRRPEPKINLKFGTWSVEVVNNHFQGNRDNVISDTDLTIHRLSGYIARFILDQYLAGNTVVQSGIQLQIVNPIAESNGIKWSAGAEIYLSFFPGTEMFLEKFNFYPLAIGIYRVKRGMMDAQYLKKALRQRYGNLTADQWMQSKSDDVLRAIAVLEKLQWGKSGLSEAARQFLGKFGILI</sequence>
<dbReference type="InterPro" id="IPR001784">
    <property type="entry name" value="Bunya_nucleocap"/>
</dbReference>
<reference evidence="9 10" key="1">
    <citation type="journal article" date="2014" name="PLoS Negl. Trop. Dis.">
        <title>Molecular characterization of human pathogenic bunyaviruses of the nyando and bwamba/pongola virus groups leads to the genetic identification of mojui dos campos and kaeng khoi virus.</title>
        <authorList>
            <person name="Groseth A."/>
            <person name="Mampilli V."/>
            <person name="Weisend C."/>
            <person name="Dahlstrom E."/>
            <person name="Porcella S.F."/>
            <person name="Russell B.J."/>
            <person name="Tesh R.B."/>
            <person name="Ebihara H."/>
        </authorList>
    </citation>
    <scope>NUCLEOTIDE SEQUENCE [LARGE SCALE GENOMIC DNA]</scope>
    <source>
        <strain evidence="9">ERET147</strain>
    </source>
</reference>
<dbReference type="Gene3D" id="1.20.142.20">
    <property type="match status" value="1"/>
</dbReference>
<name>A0A088MFE1_9VIRU</name>
<dbReference type="PIRSF" id="PIRSF003947">
    <property type="entry name" value="N_OrthobunV"/>
    <property type="match status" value="1"/>
</dbReference>
<keyword evidence="3 8" id="KW-0946">Virion</keyword>
<evidence type="ECO:0000256" key="3">
    <source>
        <dbReference type="ARBA" id="ARBA00022844"/>
    </source>
</evidence>
<evidence type="ECO:0000313" key="10">
    <source>
        <dbReference type="Proteomes" id="UP000165521"/>
    </source>
</evidence>
<protein>
    <recommendedName>
        <fullName evidence="2 8">Nucleoprotein</fullName>
    </recommendedName>
    <alternativeName>
        <fullName evidence="7 8">Nucleocapsid protein</fullName>
    </alternativeName>
</protein>
<dbReference type="GO" id="GO:1990904">
    <property type="term" value="C:ribonucleoprotein complex"/>
    <property type="evidence" value="ECO:0007669"/>
    <property type="project" value="UniProtKB-KW"/>
</dbReference>